<proteinExistence type="predicted"/>
<dbReference type="InterPro" id="IPR012338">
    <property type="entry name" value="Beta-lactam/transpept-like"/>
</dbReference>
<dbReference type="OrthoDB" id="5705574at2"/>
<dbReference type="Proteomes" id="UP000282957">
    <property type="component" value="Unassembled WGS sequence"/>
</dbReference>
<dbReference type="InterPro" id="IPR001466">
    <property type="entry name" value="Beta-lactam-related"/>
</dbReference>
<dbReference type="AlphaFoldDB" id="A0A437MJ19"/>
<dbReference type="GO" id="GO:0016787">
    <property type="term" value="F:hydrolase activity"/>
    <property type="evidence" value="ECO:0007669"/>
    <property type="project" value="UniProtKB-KW"/>
</dbReference>
<feature type="domain" description="Beta-lactamase-related" evidence="1">
    <location>
        <begin position="10"/>
        <end position="343"/>
    </location>
</feature>
<accession>A0A437MJ19</accession>
<evidence type="ECO:0000259" key="1">
    <source>
        <dbReference type="Pfam" id="PF00144"/>
    </source>
</evidence>
<comment type="caution">
    <text evidence="2">The sequence shown here is derived from an EMBL/GenBank/DDBJ whole genome shotgun (WGS) entry which is preliminary data.</text>
</comment>
<dbReference type="PANTHER" id="PTHR43283:SF3">
    <property type="entry name" value="BETA-LACTAMASE FAMILY PROTEIN (AFU_ORTHOLOGUE AFUA_5G07500)"/>
    <property type="match status" value="1"/>
</dbReference>
<dbReference type="SUPFAM" id="SSF56601">
    <property type="entry name" value="beta-lactamase/transpeptidase-like"/>
    <property type="match status" value="1"/>
</dbReference>
<keyword evidence="3" id="KW-1185">Reference proteome</keyword>
<dbReference type="Pfam" id="PF00144">
    <property type="entry name" value="Beta-lactamase"/>
    <property type="match status" value="1"/>
</dbReference>
<organism evidence="2 3">
    <name type="scientific">Rhodovarius crocodyli</name>
    <dbReference type="NCBI Taxonomy" id="1979269"/>
    <lineage>
        <taxon>Bacteria</taxon>
        <taxon>Pseudomonadati</taxon>
        <taxon>Pseudomonadota</taxon>
        <taxon>Alphaproteobacteria</taxon>
        <taxon>Acetobacterales</taxon>
        <taxon>Roseomonadaceae</taxon>
        <taxon>Rhodovarius</taxon>
    </lineage>
</organism>
<dbReference type="PANTHER" id="PTHR43283">
    <property type="entry name" value="BETA-LACTAMASE-RELATED"/>
    <property type="match status" value="1"/>
</dbReference>
<reference evidence="2 3" key="1">
    <citation type="submission" date="2019-01" db="EMBL/GenBank/DDBJ databases">
        <authorList>
            <person name="Chen W.-M."/>
        </authorList>
    </citation>
    <scope>NUCLEOTIDE SEQUENCE [LARGE SCALE GENOMIC DNA]</scope>
    <source>
        <strain evidence="2 3">CCP-6</strain>
    </source>
</reference>
<evidence type="ECO:0000313" key="3">
    <source>
        <dbReference type="Proteomes" id="UP000282957"/>
    </source>
</evidence>
<keyword evidence="2" id="KW-0378">Hydrolase</keyword>
<dbReference type="Gene3D" id="3.40.710.10">
    <property type="entry name" value="DD-peptidase/beta-lactamase superfamily"/>
    <property type="match status" value="1"/>
</dbReference>
<dbReference type="EMBL" id="SACL01000002">
    <property type="protein sequence ID" value="RVT97629.1"/>
    <property type="molecule type" value="Genomic_DNA"/>
</dbReference>
<dbReference type="InterPro" id="IPR050789">
    <property type="entry name" value="Diverse_Enzym_Activities"/>
</dbReference>
<dbReference type="RefSeq" id="WP_127786857.1">
    <property type="nucleotide sequence ID" value="NZ_SACL01000002.1"/>
</dbReference>
<protein>
    <submittedName>
        <fullName evidence="2">Class A beta-lactamase-related serine hydrolase</fullName>
    </submittedName>
</protein>
<name>A0A437MJ19_9PROT</name>
<evidence type="ECO:0000313" key="2">
    <source>
        <dbReference type="EMBL" id="RVT97629.1"/>
    </source>
</evidence>
<sequence length="354" mass="38262">MDHSRIDRIEAIIRAHIAEGRQHGASFAIAHRGGVIAHRVLGEARAGAPAGDDTLWLLYSNTKVITACAVWMLAEEGRIRFEDPVALHIPGFSKYGKGGITIIQLLSHQGGFPNAAVPPEAWEDPALLAEVVCDFTLEFTPGSRVHYHAAAAHWVAAVLIRRVTGQDHRDFIRERIIRPLGLEKELFVGLPDAAHPRASDMHDVTELGLVPRMPECGPAHRRAGVPGGGGYATARAMALFYQSLLGNGPRLVSRRTIQYVTRNFTGDRPDLAQGVPMHRGLGPHSRGVSDTIRGLGTIAHPLTFGHGGVGSSYVWGDPDSGLSFAFLSNARQSDEDWHVARMDVLSNLAHAALG</sequence>
<gene>
    <name evidence="2" type="ORF">EOD42_07345</name>
</gene>